<dbReference type="Proteomes" id="UP000013126">
    <property type="component" value="Unassembled WGS sequence"/>
</dbReference>
<dbReference type="InterPro" id="IPR000524">
    <property type="entry name" value="Tscrpt_reg_HTH_GntR"/>
</dbReference>
<organism evidence="5 6">
    <name type="scientific">Enterocloster bolteae 90A9</name>
    <dbReference type="NCBI Taxonomy" id="997894"/>
    <lineage>
        <taxon>Bacteria</taxon>
        <taxon>Bacillati</taxon>
        <taxon>Bacillota</taxon>
        <taxon>Clostridia</taxon>
        <taxon>Lachnospirales</taxon>
        <taxon>Lachnospiraceae</taxon>
        <taxon>Enterocloster</taxon>
    </lineage>
</organism>
<dbReference type="CDD" id="cd07377">
    <property type="entry name" value="WHTH_GntR"/>
    <property type="match status" value="1"/>
</dbReference>
<protein>
    <recommendedName>
        <fullName evidence="4">HTH gntR-type domain-containing protein</fullName>
    </recommendedName>
</protein>
<dbReference type="GO" id="GO:0003677">
    <property type="term" value="F:DNA binding"/>
    <property type="evidence" value="ECO:0007669"/>
    <property type="project" value="UniProtKB-KW"/>
</dbReference>
<dbReference type="EMBL" id="AGYH01000004">
    <property type="protein sequence ID" value="ENZ51761.1"/>
    <property type="molecule type" value="Genomic_DNA"/>
</dbReference>
<dbReference type="SMART" id="SM00345">
    <property type="entry name" value="HTH_GNTR"/>
    <property type="match status" value="2"/>
</dbReference>
<dbReference type="OrthoDB" id="9816541at2"/>
<evidence type="ECO:0000256" key="3">
    <source>
        <dbReference type="ARBA" id="ARBA00023163"/>
    </source>
</evidence>
<keyword evidence="6" id="KW-1185">Reference proteome</keyword>
<feature type="domain" description="HTH gntR-type" evidence="4">
    <location>
        <begin position="253"/>
        <end position="321"/>
    </location>
</feature>
<keyword evidence="3" id="KW-0804">Transcription</keyword>
<proteinExistence type="predicted"/>
<keyword evidence="2" id="KW-0238">DNA-binding</keyword>
<comment type="caution">
    <text evidence="5">The sequence shown here is derived from an EMBL/GenBank/DDBJ whole genome shotgun (WGS) entry which is preliminary data.</text>
</comment>
<reference evidence="5 6" key="1">
    <citation type="submission" date="2013-01" db="EMBL/GenBank/DDBJ databases">
        <title>The Genome Sequence of Clostridium bolteae 90A9.</title>
        <authorList>
            <consortium name="The Broad Institute Genome Sequencing Platform"/>
            <person name="Earl A."/>
            <person name="Ward D."/>
            <person name="Feldgarden M."/>
            <person name="Gevers D."/>
            <person name="Courvalin P."/>
            <person name="Lambert T."/>
            <person name="Walker B."/>
            <person name="Young S.K."/>
            <person name="Zeng Q."/>
            <person name="Gargeya S."/>
            <person name="Fitzgerald M."/>
            <person name="Haas B."/>
            <person name="Abouelleil A."/>
            <person name="Alvarado L."/>
            <person name="Arachchi H.M."/>
            <person name="Berlin A.M."/>
            <person name="Chapman S.B."/>
            <person name="Dewar J."/>
            <person name="Goldberg J."/>
            <person name="Griggs A."/>
            <person name="Gujja S."/>
            <person name="Hansen M."/>
            <person name="Howarth C."/>
            <person name="Imamovic A."/>
            <person name="Larimer J."/>
            <person name="McCowan C."/>
            <person name="Murphy C."/>
            <person name="Neiman D."/>
            <person name="Pearson M."/>
            <person name="Priest M."/>
            <person name="Roberts A."/>
            <person name="Saif S."/>
            <person name="Shea T."/>
            <person name="Sisk P."/>
            <person name="Sykes S."/>
            <person name="Wortman J."/>
            <person name="Nusbaum C."/>
            <person name="Birren B."/>
        </authorList>
    </citation>
    <scope>NUCLEOTIDE SEQUENCE [LARGE SCALE GENOMIC DNA]</scope>
    <source>
        <strain evidence="5 6">90A9</strain>
    </source>
</reference>
<dbReference type="InterPro" id="IPR036388">
    <property type="entry name" value="WH-like_DNA-bd_sf"/>
</dbReference>
<dbReference type="InterPro" id="IPR036390">
    <property type="entry name" value="WH_DNA-bd_sf"/>
</dbReference>
<dbReference type="HOGENOM" id="CLU_043516_2_0_9"/>
<name>R0AI53_9FIRM</name>
<dbReference type="Pfam" id="PF00392">
    <property type="entry name" value="GntR"/>
    <property type="match status" value="2"/>
</dbReference>
<evidence type="ECO:0000259" key="4">
    <source>
        <dbReference type="PROSITE" id="PS50949"/>
    </source>
</evidence>
<dbReference type="SUPFAM" id="SSF46785">
    <property type="entry name" value="Winged helix' DNA-binding domain"/>
    <property type="match status" value="2"/>
</dbReference>
<sequence>MVKQIQTLYDYLYQMLISQFLNGTFRPGQPFPSQRVLCQRYNAGITTVRKVMKMLDEEGYVRTVKGQPSIVTYQASPETYAGFLVQGRDEIADAYKGLELLMPIFYREGARRCRAPELRLLHGLADHISDHMEHEELYRQAHAFYAVLLRPLNNQLIMDLEVDSEHFLYTPYIPLPGTKNPFTLTAARLKNWMYDAVCQIEHRQFDDFYNKIVNDYRESAKRVDGYLHSLSRHIPAPPQVTREIHWFHTKGRSELYARLAMTIIRRIDSGEFDSQKYLPSIPRLMEEYGVMKNTASRAVSLLNHLGFARTLDKKGTVIAIKENTAGRENIDLAAPIIQERLTLFMNALQIISLTARNCAASFSSIPEDLLPFMERRLMYANDSRVSPLSIQPIMKCFVQMIPCHSLKNIFQQMEELIIWGYYLQAVDPAFSPDSCCAATAMKELAAALRTRDQAVIANAYGNAFTLVYEDVCRIVSQIPGCSCLLPDRQ</sequence>
<dbReference type="Gene3D" id="1.10.10.10">
    <property type="entry name" value="Winged helix-like DNA-binding domain superfamily/Winged helix DNA-binding domain"/>
    <property type="match status" value="2"/>
</dbReference>
<evidence type="ECO:0000313" key="6">
    <source>
        <dbReference type="Proteomes" id="UP000013126"/>
    </source>
</evidence>
<dbReference type="PROSITE" id="PS50949">
    <property type="entry name" value="HTH_GNTR"/>
    <property type="match status" value="2"/>
</dbReference>
<dbReference type="AlphaFoldDB" id="R0AI53"/>
<gene>
    <name evidence="5" type="ORF">HMPREF1085_01956</name>
</gene>
<dbReference type="PATRIC" id="fig|997894.4.peg.2081"/>
<keyword evidence="1" id="KW-0805">Transcription regulation</keyword>
<feature type="domain" description="HTH gntR-type" evidence="4">
    <location>
        <begin position="6"/>
        <end position="74"/>
    </location>
</feature>
<dbReference type="PANTHER" id="PTHR44846:SF1">
    <property type="entry name" value="MANNOSYL-D-GLYCERATE TRANSPORT_METABOLISM SYSTEM REPRESSOR MNGR-RELATED"/>
    <property type="match status" value="1"/>
</dbReference>
<evidence type="ECO:0000256" key="2">
    <source>
        <dbReference type="ARBA" id="ARBA00023125"/>
    </source>
</evidence>
<accession>R0AI53</accession>
<dbReference type="InterPro" id="IPR050679">
    <property type="entry name" value="Bact_HTH_transcr_reg"/>
</dbReference>
<evidence type="ECO:0000313" key="5">
    <source>
        <dbReference type="EMBL" id="ENZ51761.1"/>
    </source>
</evidence>
<evidence type="ECO:0000256" key="1">
    <source>
        <dbReference type="ARBA" id="ARBA00023015"/>
    </source>
</evidence>
<dbReference type="PANTHER" id="PTHR44846">
    <property type="entry name" value="MANNOSYL-D-GLYCERATE TRANSPORT/METABOLISM SYSTEM REPRESSOR MNGR-RELATED"/>
    <property type="match status" value="1"/>
</dbReference>
<dbReference type="GO" id="GO:0045892">
    <property type="term" value="P:negative regulation of DNA-templated transcription"/>
    <property type="evidence" value="ECO:0007669"/>
    <property type="project" value="TreeGrafter"/>
</dbReference>
<dbReference type="GO" id="GO:0003700">
    <property type="term" value="F:DNA-binding transcription factor activity"/>
    <property type="evidence" value="ECO:0007669"/>
    <property type="project" value="InterPro"/>
</dbReference>